<feature type="transmembrane region" description="Helical" evidence="1">
    <location>
        <begin position="21"/>
        <end position="41"/>
    </location>
</feature>
<sequence length="155" mass="16592">MENVYGAPAGDGFPGTNPKEAVSLPAILLMVTSAVTFLWALTNMATPVGPEQLDQIYNDPNLARYRDAIDQNRETIEWFVSMGGRLATFGPVVLLNALTFFGAFKMRQLQSRGLAMAGAIASLVPCCGTCGCLALPISIWALVVLAKPEVKAAFR</sequence>
<dbReference type="AlphaFoldDB" id="A0A540X5Q7"/>
<keyword evidence="1" id="KW-1133">Transmembrane helix</keyword>
<evidence type="ECO:0000313" key="2">
    <source>
        <dbReference type="EMBL" id="TQF16064.1"/>
    </source>
</evidence>
<comment type="caution">
    <text evidence="2">The sequence shown here is derived from an EMBL/GenBank/DDBJ whole genome shotgun (WGS) entry which is preliminary data.</text>
</comment>
<dbReference type="EMBL" id="VIFM01000030">
    <property type="protein sequence ID" value="TQF16064.1"/>
    <property type="molecule type" value="Genomic_DNA"/>
</dbReference>
<accession>A0A540X5Q7</accession>
<protein>
    <submittedName>
        <fullName evidence="2">Uncharacterized protein</fullName>
    </submittedName>
</protein>
<dbReference type="RefSeq" id="WP_141642270.1">
    <property type="nucleotide sequence ID" value="NZ_VIFM01000030.1"/>
</dbReference>
<proteinExistence type="predicted"/>
<keyword evidence="1" id="KW-0812">Transmembrane</keyword>
<gene>
    <name evidence="2" type="ORF">FJV41_10335</name>
</gene>
<keyword evidence="1" id="KW-0472">Membrane</keyword>
<evidence type="ECO:0000313" key="3">
    <source>
        <dbReference type="Proteomes" id="UP000315369"/>
    </source>
</evidence>
<dbReference type="OrthoDB" id="292737at2"/>
<dbReference type="Proteomes" id="UP000315369">
    <property type="component" value="Unassembled WGS sequence"/>
</dbReference>
<feature type="transmembrane region" description="Helical" evidence="1">
    <location>
        <begin position="86"/>
        <end position="104"/>
    </location>
</feature>
<evidence type="ECO:0000256" key="1">
    <source>
        <dbReference type="SAM" id="Phobius"/>
    </source>
</evidence>
<reference evidence="2 3" key="1">
    <citation type="submission" date="2019-06" db="EMBL/GenBank/DDBJ databases">
        <authorList>
            <person name="Livingstone P."/>
            <person name="Whitworth D."/>
        </authorList>
    </citation>
    <scope>NUCLEOTIDE SEQUENCE [LARGE SCALE GENOMIC DNA]</scope>
    <source>
        <strain evidence="2 3">AM401</strain>
    </source>
</reference>
<keyword evidence="3" id="KW-1185">Reference proteome</keyword>
<organism evidence="2 3">
    <name type="scientific">Myxococcus llanfairpwllgwyngyllgogerychwyrndrobwllllantysiliogogogochensis</name>
    <dbReference type="NCBI Taxonomy" id="2590453"/>
    <lineage>
        <taxon>Bacteria</taxon>
        <taxon>Pseudomonadati</taxon>
        <taxon>Myxococcota</taxon>
        <taxon>Myxococcia</taxon>
        <taxon>Myxococcales</taxon>
        <taxon>Cystobacterineae</taxon>
        <taxon>Myxococcaceae</taxon>
        <taxon>Myxococcus</taxon>
    </lineage>
</organism>
<name>A0A540X5Q7_9BACT</name>
<feature type="transmembrane region" description="Helical" evidence="1">
    <location>
        <begin position="116"/>
        <end position="146"/>
    </location>
</feature>